<dbReference type="EMBL" id="CAXAMN010021518">
    <property type="protein sequence ID" value="CAK9060453.1"/>
    <property type="molecule type" value="Genomic_DNA"/>
</dbReference>
<evidence type="ECO:0000313" key="2">
    <source>
        <dbReference type="EMBL" id="CAK9060453.1"/>
    </source>
</evidence>
<evidence type="ECO:0000256" key="1">
    <source>
        <dbReference type="SAM" id="MobiDB-lite"/>
    </source>
</evidence>
<accession>A0ABP0NAJ2</accession>
<feature type="region of interest" description="Disordered" evidence="1">
    <location>
        <begin position="203"/>
        <end position="228"/>
    </location>
</feature>
<evidence type="ECO:0000313" key="3">
    <source>
        <dbReference type="Proteomes" id="UP001642484"/>
    </source>
</evidence>
<comment type="caution">
    <text evidence="2">The sequence shown here is derived from an EMBL/GenBank/DDBJ whole genome shotgun (WGS) entry which is preliminary data.</text>
</comment>
<reference evidence="2 3" key="1">
    <citation type="submission" date="2024-02" db="EMBL/GenBank/DDBJ databases">
        <authorList>
            <person name="Chen Y."/>
            <person name="Shah S."/>
            <person name="Dougan E. K."/>
            <person name="Thang M."/>
            <person name="Chan C."/>
        </authorList>
    </citation>
    <scope>NUCLEOTIDE SEQUENCE [LARGE SCALE GENOMIC DNA]</scope>
</reference>
<protein>
    <submittedName>
        <fullName evidence="2">Uncharacterized protein</fullName>
    </submittedName>
</protein>
<organism evidence="2 3">
    <name type="scientific">Durusdinium trenchii</name>
    <dbReference type="NCBI Taxonomy" id="1381693"/>
    <lineage>
        <taxon>Eukaryota</taxon>
        <taxon>Sar</taxon>
        <taxon>Alveolata</taxon>
        <taxon>Dinophyceae</taxon>
        <taxon>Suessiales</taxon>
        <taxon>Symbiodiniaceae</taxon>
        <taxon>Durusdinium</taxon>
    </lineage>
</organism>
<gene>
    <name evidence="2" type="ORF">CCMP2556_LOCUS29736</name>
</gene>
<keyword evidence="3" id="KW-1185">Reference proteome</keyword>
<proteinExistence type="predicted"/>
<name>A0ABP0NAJ2_9DINO</name>
<sequence length="259" mass="28389">MDARSSEDAQDFSPSPRNLAAYARLQDGVLSERSPAFSATATPCSSVPWGATPCSAHATPCSARLADHSLPSSPRGTRTRGIHLAPYHGPASVEVPAAHSVVKEAAPPSITQRKVEQHTSPAHIIQHRGETLVEEHLKQEFVDVPVITEEVRFLDIPDIREVEKIEEVPQVVPVPYEHLVEEIVKVPRSTWRDDQANRELRQEAVGVRNKGDQRGAPGATSRPSIRRAPNAFRLRARSNTFSGHPGKPILELVDTMSLV</sequence>
<dbReference type="Proteomes" id="UP001642484">
    <property type="component" value="Unassembled WGS sequence"/>
</dbReference>